<dbReference type="InterPro" id="IPR024983">
    <property type="entry name" value="CHAT_dom"/>
</dbReference>
<dbReference type="HOGENOM" id="CLU_002404_1_0_3"/>
<evidence type="ECO:0000256" key="11">
    <source>
        <dbReference type="SAM" id="MobiDB-lite"/>
    </source>
</evidence>
<dbReference type="PATRIC" id="fig|251221.4.peg.2925"/>
<sequence length="978" mass="106397">MKVDVGEMLLSFPLSRSARRWLCTLSLVASLNGACPFYPVQAQPSEELVEAQRLYDQSVKLWEASQYREAQPLAERALAIRTKALGEKHLEVAQSLHSLGNLYLKQGNYAGAEPLYRRALAIREKALGPNHPEVARSLNSLAVLYIDRGNYAGAESLHKRALAIREKALGGEHPDVIQTLNNLAALHAERGDYTEAGLLFRRALALLEKALGPDHPEVARGLNNLAALYGRLGDYTEAGLLFRRALALLEKALGPDHPEVARSLNNLATLYGRLGDYTKAEPLSQRALSILEKALGTEHPEVGQSLVNLAIPRRKRGDYTEAEPLIRRALLLREKFLGPEHPDVATGFEELALLRLGQDRLDDARQALQKAIDIQEQNLALNLSSTSQSQNQAYLATLKDTADFALWLHLARLGDDPEAARLALTAALSRKGRVLEEATLALARLRRRLPADRQQPLQQLADARAQLASLVFQESGPLPSEQYQARVGELRQRVRRLEDGLEGTGGPLRMLTRPLSLQAVQQALPKDAVLVEFVLYRPFDAKAATPDRQFGASRYAAYLLRPTGAPLGVDLGDARQIDDLVTAWHSWLLDPTSPVDGPVHKLARLLHQKLLAPLGSQLQAKHLLIAPDGQLNTLPFAALVGQDGHPLLQDHTLTYLVSGRELPRLAQASSAPRSAPLVLGGPDFARAAAGLSPATQQRAGPDYGAETRLEENLRSPALTGFTVRPLPGAKVEAAAVARLLGIPSTELLTGARATENALKATRSPALLHLATHGFFLKDQGGAEKEIGLQEPLLRSGVALAGFNARSSGTEDGVLTALEAQGLDLEGTELAVVSACQSGAGAVVGGEGVQGLRRALALAGTRSQVLALWPVGDRTTADLMERFYRRLAAGAGRSEALRQAQLAVSGQQRRSHPFWWASFAASGDWRPVQLSQHRRRALLLHEFGTVHRANTFETAKRTTSPTKSRPSSRFQEAIPWEKR</sequence>
<name>Q7NCT1_GLOVI</name>
<proteinExistence type="inferred from homology"/>
<feature type="domain" description="CHAT" evidence="12">
    <location>
        <begin position="601"/>
        <end position="923"/>
    </location>
</feature>
<dbReference type="SMART" id="SM00028">
    <property type="entry name" value="TPR"/>
    <property type="match status" value="7"/>
</dbReference>
<dbReference type="InParanoid" id="Q7NCT1"/>
<evidence type="ECO:0000256" key="8">
    <source>
        <dbReference type="ARBA" id="ARBA00023175"/>
    </source>
</evidence>
<dbReference type="InterPro" id="IPR019734">
    <property type="entry name" value="TPR_rpt"/>
</dbReference>
<dbReference type="InterPro" id="IPR011990">
    <property type="entry name" value="TPR-like_helical_dom_sf"/>
</dbReference>
<keyword evidence="7" id="KW-0175">Coiled coil</keyword>
<feature type="region of interest" description="Disordered" evidence="11">
    <location>
        <begin position="953"/>
        <end position="978"/>
    </location>
</feature>
<keyword evidence="3" id="KW-0963">Cytoplasm</keyword>
<comment type="similarity">
    <text evidence="2">Belongs to the kinesin light chain family.</text>
</comment>
<keyword evidence="4" id="KW-0493">Microtubule</keyword>
<keyword evidence="6 10" id="KW-0802">TPR repeat</keyword>
<dbReference type="EMBL" id="BA000045">
    <property type="protein sequence ID" value="BAC90836.1"/>
    <property type="molecule type" value="Genomic_DNA"/>
</dbReference>
<dbReference type="PRINTS" id="PR00381">
    <property type="entry name" value="KINESINLIGHT"/>
</dbReference>
<evidence type="ECO:0000256" key="7">
    <source>
        <dbReference type="ARBA" id="ARBA00023054"/>
    </source>
</evidence>
<organism evidence="13 14">
    <name type="scientific">Gloeobacter violaceus (strain ATCC 29082 / PCC 7421)</name>
    <dbReference type="NCBI Taxonomy" id="251221"/>
    <lineage>
        <taxon>Bacteria</taxon>
        <taxon>Bacillati</taxon>
        <taxon>Cyanobacteriota</taxon>
        <taxon>Cyanophyceae</taxon>
        <taxon>Gloeobacterales</taxon>
        <taxon>Gloeobacteraceae</taxon>
        <taxon>Gloeobacter</taxon>
    </lineage>
</organism>
<feature type="repeat" description="TPR" evidence="10">
    <location>
        <begin position="219"/>
        <end position="252"/>
    </location>
</feature>
<dbReference type="EnsemblBacteria" id="BAC90836">
    <property type="protein sequence ID" value="BAC90836"/>
    <property type="gene ID" value="BAC90836"/>
</dbReference>
<evidence type="ECO:0000256" key="9">
    <source>
        <dbReference type="ARBA" id="ARBA00023212"/>
    </source>
</evidence>
<dbReference type="GO" id="GO:0005871">
    <property type="term" value="C:kinesin complex"/>
    <property type="evidence" value="ECO:0007669"/>
    <property type="project" value="InterPro"/>
</dbReference>
<evidence type="ECO:0000259" key="12">
    <source>
        <dbReference type="Pfam" id="PF12770"/>
    </source>
</evidence>
<evidence type="ECO:0000256" key="4">
    <source>
        <dbReference type="ARBA" id="ARBA00022701"/>
    </source>
</evidence>
<evidence type="ECO:0000256" key="5">
    <source>
        <dbReference type="ARBA" id="ARBA00022737"/>
    </source>
</evidence>
<dbReference type="PANTHER" id="PTHR45783">
    <property type="entry name" value="KINESIN LIGHT CHAIN"/>
    <property type="match status" value="1"/>
</dbReference>
<dbReference type="eggNOG" id="COG0457">
    <property type="taxonomic scope" value="Bacteria"/>
</dbReference>
<dbReference type="Pfam" id="PF13424">
    <property type="entry name" value="TPR_12"/>
    <property type="match status" value="3"/>
</dbReference>
<reference evidence="13 14" key="1">
    <citation type="journal article" date="2003" name="DNA Res.">
        <title>Complete genome structure of Gloeobacter violaceus PCC 7421, a cyanobacterium that lacks thylakoids.</title>
        <authorList>
            <person name="Nakamura Y."/>
            <person name="Kaneko T."/>
            <person name="Sato S."/>
            <person name="Mimuro M."/>
            <person name="Miyashita H."/>
            <person name="Tsuchiya T."/>
            <person name="Sasamoto S."/>
            <person name="Watanabe A."/>
            <person name="Kawashima K."/>
            <person name="Kishida Y."/>
            <person name="Kiyokawa C."/>
            <person name="Kohara M."/>
            <person name="Matsumoto M."/>
            <person name="Matsuno A."/>
            <person name="Nakazaki N."/>
            <person name="Shimpo S."/>
            <person name="Takeuchi C."/>
            <person name="Yamada M."/>
            <person name="Tabata S."/>
        </authorList>
    </citation>
    <scope>NUCLEOTIDE SEQUENCE [LARGE SCALE GENOMIC DNA]</scope>
    <source>
        <strain evidence="14">ATCC 29082 / PCC 7421</strain>
    </source>
</reference>
<evidence type="ECO:0000313" key="13">
    <source>
        <dbReference type="EMBL" id="BAC90836.1"/>
    </source>
</evidence>
<dbReference type="PhylomeDB" id="Q7NCT1"/>
<dbReference type="eggNOG" id="COG4995">
    <property type="taxonomic scope" value="Bacteria"/>
</dbReference>
<dbReference type="OrthoDB" id="446317at2"/>
<evidence type="ECO:0000256" key="10">
    <source>
        <dbReference type="PROSITE-ProRule" id="PRU00339"/>
    </source>
</evidence>
<dbReference type="InterPro" id="IPR002151">
    <property type="entry name" value="Kinesin_light"/>
</dbReference>
<keyword evidence="5" id="KW-0677">Repeat</keyword>
<dbReference type="Proteomes" id="UP000000557">
    <property type="component" value="Chromosome"/>
</dbReference>
<keyword evidence="9" id="KW-0206">Cytoskeleton</keyword>
<feature type="compositionally biased region" description="Low complexity" evidence="11">
    <location>
        <begin position="956"/>
        <end position="968"/>
    </location>
</feature>
<dbReference type="PROSITE" id="PS50005">
    <property type="entry name" value="TPR"/>
    <property type="match status" value="4"/>
</dbReference>
<feature type="repeat" description="TPR" evidence="10">
    <location>
        <begin position="261"/>
        <end position="294"/>
    </location>
</feature>
<reference evidence="13 14" key="2">
    <citation type="journal article" date="2003" name="DNA Res.">
        <title>Complete genome structure of Gloeobacter violaceus PCC 7421, a cyanobacterium that lacks thylakoids (supplement).</title>
        <authorList>
            <person name="Nakamura Y."/>
            <person name="Kaneko T."/>
            <person name="Sato S."/>
            <person name="Mimuro M."/>
            <person name="Miyashita H."/>
            <person name="Tsuchiya T."/>
            <person name="Sasamoto S."/>
            <person name="Watanabe A."/>
            <person name="Kawashima K."/>
            <person name="Kishida Y."/>
            <person name="Kiyokawa C."/>
            <person name="Kohara M."/>
            <person name="Matsumoto M."/>
            <person name="Matsuno A."/>
            <person name="Nakazaki N."/>
            <person name="Shimpo S."/>
            <person name="Takeuchi C."/>
            <person name="Yamada M."/>
            <person name="Tabata S."/>
        </authorList>
    </citation>
    <scope>NUCLEOTIDE SEQUENCE [LARGE SCALE GENOMIC DNA]</scope>
    <source>
        <strain evidence="14">ATCC 29082 / PCC 7421</strain>
    </source>
</reference>
<dbReference type="STRING" id="251221.gene:10760399"/>
<dbReference type="AlphaFoldDB" id="Q7NCT1"/>
<evidence type="ECO:0000256" key="2">
    <source>
        <dbReference type="ARBA" id="ARBA00009622"/>
    </source>
</evidence>
<feature type="repeat" description="TPR" evidence="10">
    <location>
        <begin position="93"/>
        <end position="126"/>
    </location>
</feature>
<feature type="repeat" description="TPR" evidence="10">
    <location>
        <begin position="177"/>
        <end position="210"/>
    </location>
</feature>
<accession>Q7NCT1</accession>
<evidence type="ECO:0000256" key="1">
    <source>
        <dbReference type="ARBA" id="ARBA00004245"/>
    </source>
</evidence>
<keyword evidence="8" id="KW-0505">Motor protein</keyword>
<evidence type="ECO:0000313" key="14">
    <source>
        <dbReference type="Proteomes" id="UP000000557"/>
    </source>
</evidence>
<dbReference type="Gene3D" id="1.25.40.10">
    <property type="entry name" value="Tetratricopeptide repeat domain"/>
    <property type="match status" value="2"/>
</dbReference>
<keyword evidence="14" id="KW-1185">Reference proteome</keyword>
<dbReference type="KEGG" id="gvi:glr2895"/>
<comment type="subcellular location">
    <subcellularLocation>
        <location evidence="1">Cytoplasm</location>
        <location evidence="1">Cytoskeleton</location>
    </subcellularLocation>
</comment>
<dbReference type="GO" id="GO:0005874">
    <property type="term" value="C:microtubule"/>
    <property type="evidence" value="ECO:0007669"/>
    <property type="project" value="UniProtKB-KW"/>
</dbReference>
<dbReference type="Pfam" id="PF12770">
    <property type="entry name" value="CHAT"/>
    <property type="match status" value="1"/>
</dbReference>
<gene>
    <name evidence="13" type="ordered locus">glr2895</name>
</gene>
<dbReference type="SUPFAM" id="SSF48452">
    <property type="entry name" value="TPR-like"/>
    <property type="match status" value="2"/>
</dbReference>
<protein>
    <submittedName>
        <fullName evidence="13">Glr2895 protein</fullName>
    </submittedName>
</protein>
<dbReference type="Pfam" id="PF13374">
    <property type="entry name" value="TPR_10"/>
    <property type="match status" value="2"/>
</dbReference>
<evidence type="ECO:0000256" key="3">
    <source>
        <dbReference type="ARBA" id="ARBA00022490"/>
    </source>
</evidence>
<evidence type="ECO:0000256" key="6">
    <source>
        <dbReference type="ARBA" id="ARBA00022803"/>
    </source>
</evidence>
<dbReference type="PANTHER" id="PTHR45783:SF3">
    <property type="entry name" value="KINESIN LIGHT CHAIN"/>
    <property type="match status" value="1"/>
</dbReference>